<keyword evidence="9" id="KW-0444">Lipid biosynthesis</keyword>
<evidence type="ECO:0000256" key="13">
    <source>
        <dbReference type="ARBA" id="ARBA00022989"/>
    </source>
</evidence>
<evidence type="ECO:0000256" key="14">
    <source>
        <dbReference type="ARBA" id="ARBA00023098"/>
    </source>
</evidence>
<name>A0A451D3R2_9GAMM</name>
<feature type="transmembrane region" description="Helical" evidence="19">
    <location>
        <begin position="12"/>
        <end position="35"/>
    </location>
</feature>
<evidence type="ECO:0000256" key="5">
    <source>
        <dbReference type="ARBA" id="ARBA00010185"/>
    </source>
</evidence>
<evidence type="ECO:0000256" key="12">
    <source>
        <dbReference type="ARBA" id="ARBA00022695"/>
    </source>
</evidence>
<keyword evidence="15 19" id="KW-0472">Membrane</keyword>
<evidence type="ECO:0000256" key="7">
    <source>
        <dbReference type="ARBA" id="ARBA00019373"/>
    </source>
</evidence>
<keyword evidence="17" id="KW-1208">Phospholipid metabolism</keyword>
<evidence type="ECO:0000256" key="1">
    <source>
        <dbReference type="ARBA" id="ARBA00001698"/>
    </source>
</evidence>
<accession>A0A451D3R2</accession>
<evidence type="ECO:0000256" key="8">
    <source>
        <dbReference type="ARBA" id="ARBA00022475"/>
    </source>
</evidence>
<dbReference type="PANTHER" id="PTHR46382:SF1">
    <property type="entry name" value="PHOSPHATIDATE CYTIDYLYLTRANSFERASE"/>
    <property type="match status" value="1"/>
</dbReference>
<evidence type="ECO:0000256" key="6">
    <source>
        <dbReference type="ARBA" id="ARBA00012487"/>
    </source>
</evidence>
<evidence type="ECO:0000256" key="3">
    <source>
        <dbReference type="ARBA" id="ARBA00005119"/>
    </source>
</evidence>
<evidence type="ECO:0000256" key="9">
    <source>
        <dbReference type="ARBA" id="ARBA00022516"/>
    </source>
</evidence>
<dbReference type="UniPathway" id="UPA00557">
    <property type="reaction ID" value="UER00614"/>
</dbReference>
<evidence type="ECO:0000256" key="19">
    <source>
        <dbReference type="SAM" id="Phobius"/>
    </source>
</evidence>
<comment type="pathway">
    <text evidence="3 18">Phospholipid metabolism; CDP-diacylglycerol biosynthesis; CDP-diacylglycerol from sn-glycerol 3-phosphate: step 3/3.</text>
</comment>
<proteinExistence type="inferred from homology"/>
<evidence type="ECO:0000256" key="11">
    <source>
        <dbReference type="ARBA" id="ARBA00022692"/>
    </source>
</evidence>
<keyword evidence="11 18" id="KW-0812">Transmembrane</keyword>
<comment type="subcellular location">
    <subcellularLocation>
        <location evidence="2">Cell membrane</location>
        <topology evidence="2">Multi-pass membrane protein</topology>
    </subcellularLocation>
</comment>
<dbReference type="GO" id="GO:0004605">
    <property type="term" value="F:phosphatidate cytidylyltransferase activity"/>
    <property type="evidence" value="ECO:0007669"/>
    <property type="project" value="UniProtKB-EC"/>
</dbReference>
<evidence type="ECO:0000256" key="15">
    <source>
        <dbReference type="ARBA" id="ARBA00023136"/>
    </source>
</evidence>
<dbReference type="GO" id="GO:0016024">
    <property type="term" value="P:CDP-diacylglycerol biosynthetic process"/>
    <property type="evidence" value="ECO:0007669"/>
    <property type="project" value="UniProtKB-UniPathway"/>
</dbReference>
<keyword evidence="16" id="KW-0594">Phospholipid biosynthesis</keyword>
<keyword evidence="14" id="KW-0443">Lipid metabolism</keyword>
<protein>
    <recommendedName>
        <fullName evidence="7 18">Phosphatidate cytidylyltransferase</fullName>
        <ecNumber evidence="6 18">2.7.7.41</ecNumber>
    </recommendedName>
</protein>
<evidence type="ECO:0000256" key="17">
    <source>
        <dbReference type="ARBA" id="ARBA00023264"/>
    </source>
</evidence>
<dbReference type="Pfam" id="PF01148">
    <property type="entry name" value="CTP_transf_1"/>
    <property type="match status" value="1"/>
</dbReference>
<feature type="transmembrane region" description="Helical" evidence="19">
    <location>
        <begin position="120"/>
        <end position="140"/>
    </location>
</feature>
<evidence type="ECO:0000256" key="4">
    <source>
        <dbReference type="ARBA" id="ARBA00005189"/>
    </source>
</evidence>
<evidence type="ECO:0000256" key="16">
    <source>
        <dbReference type="ARBA" id="ARBA00023209"/>
    </source>
</evidence>
<evidence type="ECO:0000256" key="2">
    <source>
        <dbReference type="ARBA" id="ARBA00004651"/>
    </source>
</evidence>
<feature type="transmembrane region" description="Helical" evidence="19">
    <location>
        <begin position="152"/>
        <end position="173"/>
    </location>
</feature>
<dbReference type="InterPro" id="IPR000374">
    <property type="entry name" value="PC_trans"/>
</dbReference>
<keyword evidence="8" id="KW-1003">Cell membrane</keyword>
<evidence type="ECO:0000256" key="18">
    <source>
        <dbReference type="RuleBase" id="RU003938"/>
    </source>
</evidence>
<keyword evidence="10 18" id="KW-0808">Transferase</keyword>
<dbReference type="EMBL" id="LR217705">
    <property type="protein sequence ID" value="VFP80309.1"/>
    <property type="molecule type" value="Genomic_DNA"/>
</dbReference>
<dbReference type="AlphaFoldDB" id="A0A451D3R2"/>
<evidence type="ECO:0000313" key="21">
    <source>
        <dbReference type="Proteomes" id="UP000294338"/>
    </source>
</evidence>
<keyword evidence="13 19" id="KW-1133">Transmembrane helix</keyword>
<dbReference type="GO" id="GO:0005886">
    <property type="term" value="C:plasma membrane"/>
    <property type="evidence" value="ECO:0007669"/>
    <property type="project" value="UniProtKB-SubCell"/>
</dbReference>
<gene>
    <name evidence="20" type="primary">cdsA</name>
    <name evidence="20" type="ORF">ERCISPPS3390_191</name>
</gene>
<sequence length="287" mass="32162">MLRMRCITSLILIPIIIGALFCLPILAFSITIFLISMLAAWEWCPLAGLSSCCHRVFFIILCGFILSISMFDILFGNALEWIHWLRIPDILWIAVWWWILVIPLVLFYPSSAVLWRTSRILGILFGLLTIWSFFCGMLTVRQYHYQLDHTVGAWRLLYLLILVWGIDSGAYLFGKVFGKHQLVPKISSGKTWEGLLGGLLSAFIIFFIFTQLTVLGVAPISLFLCSIFTVFASILGDLSESIFKRTAGIKDSGKLIPGHGGILDRIDSLTAAAPIFASLQLVITEVI</sequence>
<dbReference type="RefSeq" id="WP_197094995.1">
    <property type="nucleotide sequence ID" value="NZ_LR217705.1"/>
</dbReference>
<keyword evidence="12 18" id="KW-0548">Nucleotidyltransferase</keyword>
<comment type="catalytic activity">
    <reaction evidence="1 18">
        <text>a 1,2-diacyl-sn-glycero-3-phosphate + CTP + H(+) = a CDP-1,2-diacyl-sn-glycerol + diphosphate</text>
        <dbReference type="Rhea" id="RHEA:16229"/>
        <dbReference type="ChEBI" id="CHEBI:15378"/>
        <dbReference type="ChEBI" id="CHEBI:33019"/>
        <dbReference type="ChEBI" id="CHEBI:37563"/>
        <dbReference type="ChEBI" id="CHEBI:58332"/>
        <dbReference type="ChEBI" id="CHEBI:58608"/>
        <dbReference type="EC" id="2.7.7.41"/>
    </reaction>
</comment>
<evidence type="ECO:0000256" key="10">
    <source>
        <dbReference type="ARBA" id="ARBA00022679"/>
    </source>
</evidence>
<organism evidence="20 21">
    <name type="scientific">Candidatus Erwinia haradaeae</name>
    <dbReference type="NCBI Taxonomy" id="1922217"/>
    <lineage>
        <taxon>Bacteria</taxon>
        <taxon>Pseudomonadati</taxon>
        <taxon>Pseudomonadota</taxon>
        <taxon>Gammaproteobacteria</taxon>
        <taxon>Enterobacterales</taxon>
        <taxon>Erwiniaceae</taxon>
        <taxon>Erwinia</taxon>
    </lineage>
</organism>
<dbReference type="EC" id="2.7.7.41" evidence="6 18"/>
<dbReference type="PROSITE" id="PS01315">
    <property type="entry name" value="CDS"/>
    <property type="match status" value="1"/>
</dbReference>
<dbReference type="PANTHER" id="PTHR46382">
    <property type="entry name" value="PHOSPHATIDATE CYTIDYLYLTRANSFERASE"/>
    <property type="match status" value="1"/>
</dbReference>
<feature type="transmembrane region" description="Helical" evidence="19">
    <location>
        <begin position="220"/>
        <end position="238"/>
    </location>
</feature>
<feature type="transmembrane region" description="Helical" evidence="19">
    <location>
        <begin position="56"/>
        <end position="78"/>
    </location>
</feature>
<reference evidence="20 21" key="1">
    <citation type="submission" date="2019-02" db="EMBL/GenBank/DDBJ databases">
        <authorList>
            <person name="Manzano-Marin A."/>
            <person name="Manzano-Marin A."/>
        </authorList>
    </citation>
    <scope>NUCLEOTIDE SEQUENCE [LARGE SCALE GENOMIC DNA]</scope>
    <source>
        <strain evidence="20 21">ErCisplendens/pseudotsugae</strain>
    </source>
</reference>
<comment type="pathway">
    <text evidence="4">Lipid metabolism.</text>
</comment>
<dbReference type="Proteomes" id="UP000294338">
    <property type="component" value="Chromosome 1"/>
</dbReference>
<evidence type="ECO:0000313" key="20">
    <source>
        <dbReference type="EMBL" id="VFP80309.1"/>
    </source>
</evidence>
<feature type="transmembrane region" description="Helical" evidence="19">
    <location>
        <begin position="194"/>
        <end position="214"/>
    </location>
</feature>
<comment type="similarity">
    <text evidence="5 18">Belongs to the CDS family.</text>
</comment>
<feature type="transmembrane region" description="Helical" evidence="19">
    <location>
        <begin position="90"/>
        <end position="108"/>
    </location>
</feature>